<organism evidence="13 14">
    <name type="scientific">Neisseria weaveri</name>
    <dbReference type="NCBI Taxonomy" id="28091"/>
    <lineage>
        <taxon>Bacteria</taxon>
        <taxon>Pseudomonadati</taxon>
        <taxon>Pseudomonadota</taxon>
        <taxon>Betaproteobacteria</taxon>
        <taxon>Neisseriales</taxon>
        <taxon>Neisseriaceae</taxon>
        <taxon>Neisseria</taxon>
    </lineage>
</organism>
<dbReference type="Pfam" id="PF00512">
    <property type="entry name" value="HisKA"/>
    <property type="match status" value="1"/>
</dbReference>
<evidence type="ECO:0000256" key="6">
    <source>
        <dbReference type="ARBA" id="ARBA00022692"/>
    </source>
</evidence>
<dbReference type="InterPro" id="IPR036097">
    <property type="entry name" value="HisK_dim/P_sf"/>
</dbReference>
<evidence type="ECO:0000256" key="7">
    <source>
        <dbReference type="ARBA" id="ARBA00022777"/>
    </source>
</evidence>
<dbReference type="PANTHER" id="PTHR45436">
    <property type="entry name" value="SENSOR HISTIDINE KINASE YKOH"/>
    <property type="match status" value="1"/>
</dbReference>
<evidence type="ECO:0000256" key="2">
    <source>
        <dbReference type="ARBA" id="ARBA00004141"/>
    </source>
</evidence>
<dbReference type="RefSeq" id="WP_004282421.1">
    <property type="nucleotide sequence ID" value="NZ_CAUJRG010000011.1"/>
</dbReference>
<evidence type="ECO:0000256" key="11">
    <source>
        <dbReference type="SAM" id="Phobius"/>
    </source>
</evidence>
<dbReference type="EC" id="2.7.13.3" evidence="3"/>
<dbReference type="GO" id="GO:0005886">
    <property type="term" value="C:plasma membrane"/>
    <property type="evidence" value="ECO:0007669"/>
    <property type="project" value="TreeGrafter"/>
</dbReference>
<evidence type="ECO:0000256" key="8">
    <source>
        <dbReference type="ARBA" id="ARBA00022989"/>
    </source>
</evidence>
<dbReference type="CDD" id="cd00075">
    <property type="entry name" value="HATPase"/>
    <property type="match status" value="1"/>
</dbReference>
<dbReference type="InterPro" id="IPR050428">
    <property type="entry name" value="TCS_sensor_his_kinase"/>
</dbReference>
<evidence type="ECO:0000313" key="14">
    <source>
        <dbReference type="Proteomes" id="UP000272771"/>
    </source>
</evidence>
<evidence type="ECO:0000256" key="10">
    <source>
        <dbReference type="ARBA" id="ARBA00023136"/>
    </source>
</evidence>
<dbReference type="InterPro" id="IPR003661">
    <property type="entry name" value="HisK_dim/P_dom"/>
</dbReference>
<dbReference type="SUPFAM" id="SSF47384">
    <property type="entry name" value="Homodimeric domain of signal transducing histidine kinase"/>
    <property type="match status" value="1"/>
</dbReference>
<comment type="subcellular location">
    <subcellularLocation>
        <location evidence="2">Membrane</location>
        <topology evidence="2">Multi-pass membrane protein</topology>
    </subcellularLocation>
</comment>
<keyword evidence="8 11" id="KW-1133">Transmembrane helix</keyword>
<dbReference type="Pfam" id="PF02518">
    <property type="entry name" value="HATPase_c"/>
    <property type="match status" value="1"/>
</dbReference>
<dbReference type="EMBL" id="LR134533">
    <property type="protein sequence ID" value="VEJ51454.1"/>
    <property type="molecule type" value="Genomic_DNA"/>
</dbReference>
<evidence type="ECO:0000256" key="4">
    <source>
        <dbReference type="ARBA" id="ARBA00022553"/>
    </source>
</evidence>
<dbReference type="STRING" id="28091.SAMEA3174300_01967"/>
<dbReference type="SUPFAM" id="SSF55874">
    <property type="entry name" value="ATPase domain of HSP90 chaperone/DNA topoisomerase II/histidine kinase"/>
    <property type="match status" value="1"/>
</dbReference>
<feature type="domain" description="Histidine kinase" evidence="12">
    <location>
        <begin position="219"/>
        <end position="434"/>
    </location>
</feature>
<dbReference type="AlphaFoldDB" id="A0A3S4ZDM6"/>
<keyword evidence="6 11" id="KW-0812">Transmembrane</keyword>
<accession>A0A3S4ZDM6</accession>
<dbReference type="InterPro" id="IPR004358">
    <property type="entry name" value="Sig_transdc_His_kin-like_C"/>
</dbReference>
<keyword evidence="4" id="KW-0597">Phosphoprotein</keyword>
<dbReference type="PRINTS" id="PR00344">
    <property type="entry name" value="BCTRLSENSOR"/>
</dbReference>
<evidence type="ECO:0000256" key="9">
    <source>
        <dbReference type="ARBA" id="ARBA00023012"/>
    </source>
</evidence>
<keyword evidence="5 13" id="KW-0808">Transferase</keyword>
<comment type="catalytic activity">
    <reaction evidence="1">
        <text>ATP + protein L-histidine = ADP + protein N-phospho-L-histidine.</text>
        <dbReference type="EC" id="2.7.13.3"/>
    </reaction>
</comment>
<keyword evidence="10 11" id="KW-0472">Membrane</keyword>
<dbReference type="SMART" id="SM00387">
    <property type="entry name" value="HATPase_c"/>
    <property type="match status" value="1"/>
</dbReference>
<dbReference type="GO" id="GO:0000155">
    <property type="term" value="F:phosphorelay sensor kinase activity"/>
    <property type="evidence" value="ECO:0007669"/>
    <property type="project" value="InterPro"/>
</dbReference>
<evidence type="ECO:0000256" key="1">
    <source>
        <dbReference type="ARBA" id="ARBA00000085"/>
    </source>
</evidence>
<evidence type="ECO:0000256" key="5">
    <source>
        <dbReference type="ARBA" id="ARBA00022679"/>
    </source>
</evidence>
<name>A0A3S4ZDM6_9NEIS</name>
<dbReference type="Proteomes" id="UP000272771">
    <property type="component" value="Chromosome"/>
</dbReference>
<evidence type="ECO:0000313" key="13">
    <source>
        <dbReference type="EMBL" id="VEJ51454.1"/>
    </source>
</evidence>
<reference evidence="13 14" key="1">
    <citation type="submission" date="2018-12" db="EMBL/GenBank/DDBJ databases">
        <authorList>
            <consortium name="Pathogen Informatics"/>
        </authorList>
    </citation>
    <scope>NUCLEOTIDE SEQUENCE [LARGE SCALE GENOMIC DNA]</scope>
    <source>
        <strain evidence="13 14">NCTC12742</strain>
    </source>
</reference>
<dbReference type="InterPro" id="IPR005467">
    <property type="entry name" value="His_kinase_dom"/>
</dbReference>
<evidence type="ECO:0000259" key="12">
    <source>
        <dbReference type="PROSITE" id="PS50109"/>
    </source>
</evidence>
<evidence type="ECO:0000256" key="3">
    <source>
        <dbReference type="ARBA" id="ARBA00012438"/>
    </source>
</evidence>
<dbReference type="CDD" id="cd00082">
    <property type="entry name" value="HisKA"/>
    <property type="match status" value="1"/>
</dbReference>
<dbReference type="InterPro" id="IPR003594">
    <property type="entry name" value="HATPase_dom"/>
</dbReference>
<keyword evidence="14" id="KW-1185">Reference proteome</keyword>
<feature type="transmembrane region" description="Helical" evidence="11">
    <location>
        <begin position="136"/>
        <end position="159"/>
    </location>
</feature>
<dbReference type="PANTHER" id="PTHR45436:SF15">
    <property type="entry name" value="SENSOR HISTIDINE KINASE CUSS"/>
    <property type="match status" value="1"/>
</dbReference>
<dbReference type="InterPro" id="IPR036890">
    <property type="entry name" value="HATPase_C_sf"/>
</dbReference>
<dbReference type="SMART" id="SM00388">
    <property type="entry name" value="HisKA"/>
    <property type="match status" value="1"/>
</dbReference>
<dbReference type="Gene3D" id="3.30.565.10">
    <property type="entry name" value="Histidine kinase-like ATPase, C-terminal domain"/>
    <property type="match status" value="1"/>
</dbReference>
<keyword evidence="7" id="KW-0418">Kinase</keyword>
<sequence length="434" mass="48273">MAAIFSRPSIQRRLALLFTLIFLFTAVVAGAVSFYTVFKEVQEFQDDLLRQTALLIDKPGRAGYADIDSDVQIYIQPLDESGKFALSQSAADGFHDIADRKQDDSYRAYVHTYEDGSRYAFIQETDFRDDMAADSALVAVLPLLLLVPISVLLMVWVVWRTLAPVKQLSKEMEGRNESDLSPLPIERIPAEIYGFAGAINRLLGRVGENVREQQRFIADAAHELRSPMTAFSLQAERLASRELPPETAELVADLRDGIRRNRRLLDQLLSMARVKAEEEHPFQEIDVARLYQNVLQDLYPLADAKQLDVGVDGEVSDCACVYAGEADMYTLVKTLLENAIRYTPEGGQIDLRARAANGMCILEIEDSGCGIPLSERKRVFDPFYRILGSDVEGSGLGLPIAKTVAERYGGSISLADSDKFPSGLKVSVMLPLKR</sequence>
<dbReference type="PROSITE" id="PS50109">
    <property type="entry name" value="HIS_KIN"/>
    <property type="match status" value="1"/>
</dbReference>
<proteinExistence type="predicted"/>
<gene>
    <name evidence="13" type="primary">qseC</name>
    <name evidence="13" type="ORF">NCTC12742_01342</name>
</gene>
<dbReference type="Gene3D" id="1.10.287.130">
    <property type="match status" value="1"/>
</dbReference>
<protein>
    <recommendedName>
        <fullName evidence="3">histidine kinase</fullName>
        <ecNumber evidence="3">2.7.13.3</ecNumber>
    </recommendedName>
</protein>
<keyword evidence="9" id="KW-0902">Two-component regulatory system</keyword>